<sequence length="165" mass="17939">MSLDNKPVYSGGCQCGAVRFRIEGALGDASICHCRMCQKASGGFYAPLVSVRGAKLEWTRGEPGRFRSSNHVSRGFCSKCGTPLTYEAPDGMAIMIGAFDQPAELAPVIQWGIEAKLPYVDDVPNLPGEETMADENAAEFLATLVSYQHPDHDTETWPPRKGQTE</sequence>
<evidence type="ECO:0000259" key="5">
    <source>
        <dbReference type="PROSITE" id="PS51891"/>
    </source>
</evidence>
<dbReference type="Gene3D" id="3.90.1590.10">
    <property type="entry name" value="glutathione-dependent formaldehyde- activating enzyme (gfa)"/>
    <property type="match status" value="1"/>
</dbReference>
<dbReference type="OrthoDB" id="9807246at2"/>
<dbReference type="GO" id="GO:0046872">
    <property type="term" value="F:metal ion binding"/>
    <property type="evidence" value="ECO:0007669"/>
    <property type="project" value="UniProtKB-KW"/>
</dbReference>
<name>A0A316CB14_PSESE</name>
<evidence type="ECO:0000313" key="7">
    <source>
        <dbReference type="Proteomes" id="UP000245396"/>
    </source>
</evidence>
<dbReference type="GO" id="GO:0016846">
    <property type="term" value="F:carbon-sulfur lyase activity"/>
    <property type="evidence" value="ECO:0007669"/>
    <property type="project" value="InterPro"/>
</dbReference>
<dbReference type="Pfam" id="PF04828">
    <property type="entry name" value="GFA"/>
    <property type="match status" value="1"/>
</dbReference>
<evidence type="ECO:0000256" key="4">
    <source>
        <dbReference type="ARBA" id="ARBA00023239"/>
    </source>
</evidence>
<proteinExistence type="inferred from homology"/>
<accession>A0A316CB14</accession>
<organism evidence="6 7">
    <name type="scientific">Pseudaminobacter salicylatoxidans</name>
    <dbReference type="NCBI Taxonomy" id="93369"/>
    <lineage>
        <taxon>Bacteria</taxon>
        <taxon>Pseudomonadati</taxon>
        <taxon>Pseudomonadota</taxon>
        <taxon>Alphaproteobacteria</taxon>
        <taxon>Hyphomicrobiales</taxon>
        <taxon>Phyllobacteriaceae</taxon>
        <taxon>Pseudaminobacter</taxon>
    </lineage>
</organism>
<dbReference type="STRING" id="1192868.GCA_000304395_00880"/>
<dbReference type="EMBL" id="QGGG01000003">
    <property type="protein sequence ID" value="PWJ85247.1"/>
    <property type="molecule type" value="Genomic_DNA"/>
</dbReference>
<protein>
    <recommendedName>
        <fullName evidence="5">CENP-V/GFA domain-containing protein</fullName>
    </recommendedName>
</protein>
<dbReference type="Proteomes" id="UP000245396">
    <property type="component" value="Unassembled WGS sequence"/>
</dbReference>
<dbReference type="InterPro" id="IPR011057">
    <property type="entry name" value="Mss4-like_sf"/>
</dbReference>
<dbReference type="RefSeq" id="WP_019170573.1">
    <property type="nucleotide sequence ID" value="NZ_QGGG01000003.1"/>
</dbReference>
<comment type="caution">
    <text evidence="6">The sequence shown here is derived from an EMBL/GenBank/DDBJ whole genome shotgun (WGS) entry which is preliminary data.</text>
</comment>
<keyword evidence="7" id="KW-1185">Reference proteome</keyword>
<keyword evidence="2" id="KW-0479">Metal-binding</keyword>
<comment type="similarity">
    <text evidence="1">Belongs to the Gfa family.</text>
</comment>
<dbReference type="SUPFAM" id="SSF51316">
    <property type="entry name" value="Mss4-like"/>
    <property type="match status" value="1"/>
</dbReference>
<dbReference type="PANTHER" id="PTHR33337:SF40">
    <property type="entry name" value="CENP-V_GFA DOMAIN-CONTAINING PROTEIN-RELATED"/>
    <property type="match status" value="1"/>
</dbReference>
<evidence type="ECO:0000256" key="3">
    <source>
        <dbReference type="ARBA" id="ARBA00022833"/>
    </source>
</evidence>
<feature type="domain" description="CENP-V/GFA" evidence="5">
    <location>
        <begin position="9"/>
        <end position="112"/>
    </location>
</feature>
<keyword evidence="4" id="KW-0456">Lyase</keyword>
<dbReference type="AlphaFoldDB" id="A0A316CB14"/>
<evidence type="ECO:0000256" key="2">
    <source>
        <dbReference type="ARBA" id="ARBA00022723"/>
    </source>
</evidence>
<dbReference type="InterPro" id="IPR006913">
    <property type="entry name" value="CENP-V/GFA"/>
</dbReference>
<dbReference type="PROSITE" id="PS51891">
    <property type="entry name" value="CENP_V_GFA"/>
    <property type="match status" value="1"/>
</dbReference>
<gene>
    <name evidence="6" type="ORF">C7441_103102</name>
</gene>
<keyword evidence="3" id="KW-0862">Zinc</keyword>
<reference evidence="6 7" key="1">
    <citation type="submission" date="2018-05" db="EMBL/GenBank/DDBJ databases">
        <title>Genomic Encyclopedia of Type Strains, Phase IV (KMG-IV): sequencing the most valuable type-strain genomes for metagenomic binning, comparative biology and taxonomic classification.</title>
        <authorList>
            <person name="Goeker M."/>
        </authorList>
    </citation>
    <scope>NUCLEOTIDE SEQUENCE [LARGE SCALE GENOMIC DNA]</scope>
    <source>
        <strain evidence="6 7">DSM 6986</strain>
    </source>
</reference>
<evidence type="ECO:0000256" key="1">
    <source>
        <dbReference type="ARBA" id="ARBA00005495"/>
    </source>
</evidence>
<evidence type="ECO:0000313" key="6">
    <source>
        <dbReference type="EMBL" id="PWJ85247.1"/>
    </source>
</evidence>
<dbReference type="PANTHER" id="PTHR33337">
    <property type="entry name" value="GFA DOMAIN-CONTAINING PROTEIN"/>
    <property type="match status" value="1"/>
</dbReference>